<dbReference type="CDD" id="cd01335">
    <property type="entry name" value="Radical_SAM"/>
    <property type="match status" value="1"/>
</dbReference>
<dbReference type="SMART" id="SM00729">
    <property type="entry name" value="Elp3"/>
    <property type="match status" value="1"/>
</dbReference>
<proteinExistence type="inferred from homology"/>
<dbReference type="SUPFAM" id="SSF82649">
    <property type="entry name" value="SufE/NifU"/>
    <property type="match status" value="1"/>
</dbReference>
<dbReference type="InterPro" id="IPR006638">
    <property type="entry name" value="Elp3/MiaA/NifB-like_rSAM"/>
</dbReference>
<feature type="domain" description="Radical SAM core" evidence="17">
    <location>
        <begin position="375"/>
        <end position="589"/>
    </location>
</feature>
<evidence type="ECO:0000256" key="15">
    <source>
        <dbReference type="HAMAP-Rule" id="MF_00206"/>
    </source>
</evidence>
<evidence type="ECO:0000256" key="7">
    <source>
        <dbReference type="ARBA" id="ARBA00022691"/>
    </source>
</evidence>
<evidence type="ECO:0000256" key="11">
    <source>
        <dbReference type="ARBA" id="ARBA00023004"/>
    </source>
</evidence>
<comment type="cofactor">
    <cofactor evidence="15">
        <name>[4Fe-4S] cluster</name>
        <dbReference type="ChEBI" id="CHEBI:49883"/>
    </cofactor>
    <text evidence="15">Binds 2 [4Fe-4S] clusters per subunit. One cluster is coordinated with 3 cysteines and an exchangeable S-adenosyl-L-methionine.</text>
</comment>
<dbReference type="eggNOG" id="COG0320">
    <property type="taxonomic scope" value="Bacteria"/>
</dbReference>
<comment type="catalytic activity">
    <reaction evidence="14">
        <text>L-lysyl-[lipoyl-carrier protein] + (R)-lipoate + ATP = N(6)-[(R)-lipoyl]-L-lysyl-[lipoyl-carrier protein] + AMP + diphosphate + H(+)</text>
        <dbReference type="Rhea" id="RHEA:49288"/>
        <dbReference type="Rhea" id="RHEA-COMP:10500"/>
        <dbReference type="Rhea" id="RHEA-COMP:10502"/>
        <dbReference type="ChEBI" id="CHEBI:15378"/>
        <dbReference type="ChEBI" id="CHEBI:29969"/>
        <dbReference type="ChEBI" id="CHEBI:30616"/>
        <dbReference type="ChEBI" id="CHEBI:33019"/>
        <dbReference type="ChEBI" id="CHEBI:83088"/>
        <dbReference type="ChEBI" id="CHEBI:83099"/>
        <dbReference type="ChEBI" id="CHEBI:456215"/>
        <dbReference type="EC" id="6.3.1.20"/>
    </reaction>
</comment>
<dbReference type="InterPro" id="IPR019491">
    <property type="entry name" value="Lipoate_protein_ligase_C"/>
</dbReference>
<dbReference type="AlphaFoldDB" id="F8N876"/>
<feature type="binding site" evidence="15">
    <location>
        <position position="389"/>
    </location>
    <ligand>
        <name>[4Fe-4S] cluster</name>
        <dbReference type="ChEBI" id="CHEBI:49883"/>
        <label>2</label>
        <note>4Fe-4S-S-AdoMet</note>
    </ligand>
</feature>
<comment type="catalytic activity">
    <reaction evidence="13 15">
        <text>[[Fe-S] cluster scaffold protein carrying a second [4Fe-4S](2+) cluster] + N(6)-octanoyl-L-lysyl-[protein] + 2 oxidized [2Fe-2S]-[ferredoxin] + 2 S-adenosyl-L-methionine + 4 H(+) = [[Fe-S] cluster scaffold protein] + N(6)-[(R)-dihydrolipoyl]-L-lysyl-[protein] + 4 Fe(3+) + 2 hydrogen sulfide + 2 5'-deoxyadenosine + 2 L-methionine + 2 reduced [2Fe-2S]-[ferredoxin]</text>
        <dbReference type="Rhea" id="RHEA:16585"/>
        <dbReference type="Rhea" id="RHEA-COMP:9928"/>
        <dbReference type="Rhea" id="RHEA-COMP:10000"/>
        <dbReference type="Rhea" id="RHEA-COMP:10001"/>
        <dbReference type="Rhea" id="RHEA-COMP:10475"/>
        <dbReference type="Rhea" id="RHEA-COMP:14568"/>
        <dbReference type="Rhea" id="RHEA-COMP:14569"/>
        <dbReference type="ChEBI" id="CHEBI:15378"/>
        <dbReference type="ChEBI" id="CHEBI:17319"/>
        <dbReference type="ChEBI" id="CHEBI:29034"/>
        <dbReference type="ChEBI" id="CHEBI:29919"/>
        <dbReference type="ChEBI" id="CHEBI:33722"/>
        <dbReference type="ChEBI" id="CHEBI:33737"/>
        <dbReference type="ChEBI" id="CHEBI:33738"/>
        <dbReference type="ChEBI" id="CHEBI:57844"/>
        <dbReference type="ChEBI" id="CHEBI:59789"/>
        <dbReference type="ChEBI" id="CHEBI:78809"/>
        <dbReference type="ChEBI" id="CHEBI:83100"/>
        <dbReference type="EC" id="2.8.1.8"/>
    </reaction>
</comment>
<dbReference type="InterPro" id="IPR045864">
    <property type="entry name" value="aa-tRNA-synth_II/BPL/LPL"/>
</dbReference>
<keyword evidence="7 15" id="KW-0949">S-adenosyl-L-methionine</keyword>
<dbReference type="PANTHER" id="PTHR10949:SF0">
    <property type="entry name" value="LIPOYL SYNTHASE, MITOCHONDRIAL"/>
    <property type="match status" value="1"/>
</dbReference>
<name>F8N876_9BACT</name>
<dbReference type="InterPro" id="IPR013785">
    <property type="entry name" value="Aldolase_TIM"/>
</dbReference>
<keyword evidence="6 15" id="KW-0808">Transferase</keyword>
<dbReference type="SFLD" id="SFLDG01058">
    <property type="entry name" value="lipoyl_synthase_like"/>
    <property type="match status" value="1"/>
</dbReference>
<feature type="binding site" evidence="15">
    <location>
        <position position="393"/>
    </location>
    <ligand>
        <name>[4Fe-4S] cluster</name>
        <dbReference type="ChEBI" id="CHEBI:49883"/>
        <label>2</label>
        <note>4Fe-4S-S-AdoMet</note>
    </ligand>
</feature>
<evidence type="ECO:0000256" key="5">
    <source>
        <dbReference type="ARBA" id="ARBA00022598"/>
    </source>
</evidence>
<keyword evidence="4 15" id="KW-0963">Cytoplasm</keyword>
<evidence type="ECO:0000256" key="12">
    <source>
        <dbReference type="ARBA" id="ARBA00023014"/>
    </source>
</evidence>
<keyword evidence="19" id="KW-1185">Reference proteome</keyword>
<dbReference type="SUPFAM" id="SSF102114">
    <property type="entry name" value="Radical SAM enzymes"/>
    <property type="match status" value="1"/>
</dbReference>
<dbReference type="RefSeq" id="WP_007573667.1">
    <property type="nucleotide sequence ID" value="NZ_BPTS01000001.1"/>
</dbReference>
<comment type="pathway">
    <text evidence="15">Protein modification; protein lipoylation via endogenous pathway; protein N(6)-(lipoyl)lysine from octanoyl-[acyl-carrier-protein]: step 2/2.</text>
</comment>
<comment type="similarity">
    <text evidence="15">Belongs to the radical SAM superfamily. Lipoyl synthase family.</text>
</comment>
<dbReference type="EC" id="2.8.1.8" evidence="15"/>
<keyword evidence="5" id="KW-0436">Ligase</keyword>
<dbReference type="GO" id="GO:0051539">
    <property type="term" value="F:4 iron, 4 sulfur cluster binding"/>
    <property type="evidence" value="ECO:0007669"/>
    <property type="project" value="UniProtKB-UniRule"/>
</dbReference>
<dbReference type="Gene3D" id="3.30.930.10">
    <property type="entry name" value="Bira Bifunctional Protein, Domain 2"/>
    <property type="match status" value="1"/>
</dbReference>
<dbReference type="GO" id="GO:0016979">
    <property type="term" value="F:lipoate-protein ligase activity"/>
    <property type="evidence" value="ECO:0007669"/>
    <property type="project" value="UniProtKB-EC"/>
</dbReference>
<evidence type="ECO:0000256" key="3">
    <source>
        <dbReference type="ARBA" id="ARBA00022485"/>
    </source>
</evidence>
<evidence type="ECO:0000256" key="10">
    <source>
        <dbReference type="ARBA" id="ARBA00022840"/>
    </source>
</evidence>
<dbReference type="Pfam" id="PF21948">
    <property type="entry name" value="LplA-B_cat"/>
    <property type="match status" value="1"/>
</dbReference>
<dbReference type="Pfam" id="PF10437">
    <property type="entry name" value="Lip_prot_lig_C"/>
    <property type="match status" value="1"/>
</dbReference>
<feature type="binding site" evidence="15">
    <location>
        <position position="396"/>
    </location>
    <ligand>
        <name>[4Fe-4S] cluster</name>
        <dbReference type="ChEBI" id="CHEBI:49883"/>
        <label>2</label>
        <note>4Fe-4S-S-AdoMet</note>
    </ligand>
</feature>
<dbReference type="InterPro" id="IPR058240">
    <property type="entry name" value="rSAM_sf"/>
</dbReference>
<feature type="binding site" evidence="15">
    <location>
        <position position="363"/>
    </location>
    <ligand>
        <name>[4Fe-4S] cluster</name>
        <dbReference type="ChEBI" id="CHEBI:49883"/>
        <label>1</label>
    </ligand>
</feature>
<organism evidence="18 19">
    <name type="scientific">Hallella multisaccharivorax DSM 17128</name>
    <dbReference type="NCBI Taxonomy" id="688246"/>
    <lineage>
        <taxon>Bacteria</taxon>
        <taxon>Pseudomonadati</taxon>
        <taxon>Bacteroidota</taxon>
        <taxon>Bacteroidia</taxon>
        <taxon>Bacteroidales</taxon>
        <taxon>Prevotellaceae</taxon>
        <taxon>Hallella</taxon>
    </lineage>
</organism>
<accession>F8N876</accession>
<dbReference type="SFLD" id="SFLDS00029">
    <property type="entry name" value="Radical_SAM"/>
    <property type="match status" value="1"/>
</dbReference>
<keyword evidence="11 15" id="KW-0408">Iron</keyword>
<feature type="binding site" evidence="15">
    <location>
        <position position="600"/>
    </location>
    <ligand>
        <name>[4Fe-4S] cluster</name>
        <dbReference type="ChEBI" id="CHEBI:49883"/>
        <label>1</label>
    </ligand>
</feature>
<dbReference type="NCBIfam" id="NF009544">
    <property type="entry name" value="PRK12928.1"/>
    <property type="match status" value="1"/>
</dbReference>
<dbReference type="GO" id="GO:0016992">
    <property type="term" value="F:lipoate synthase activity"/>
    <property type="evidence" value="ECO:0007669"/>
    <property type="project" value="UniProtKB-UniRule"/>
</dbReference>
<comment type="subcellular location">
    <subcellularLocation>
        <location evidence="15">Cytoplasm</location>
    </subcellularLocation>
</comment>
<keyword evidence="12 15" id="KW-0411">Iron-sulfur</keyword>
<feature type="domain" description="BPL/LPL catalytic" evidence="16">
    <location>
        <begin position="30"/>
        <end position="214"/>
    </location>
</feature>
<evidence type="ECO:0000256" key="1">
    <source>
        <dbReference type="ARBA" id="ARBA00005085"/>
    </source>
</evidence>
<comment type="function">
    <text evidence="15">Catalyzes the radical-mediated insertion of two sulfur atoms into the C-6 and C-8 positions of the octanoyl moiety bound to the lipoyl domains of lipoate-dependent enzymes, thereby converting the octanoylated domains into lipoylated derivatives.</text>
</comment>
<dbReference type="PANTHER" id="PTHR10949">
    <property type="entry name" value="LIPOYL SYNTHASE"/>
    <property type="match status" value="1"/>
</dbReference>
<dbReference type="InterPro" id="IPR004143">
    <property type="entry name" value="BPL_LPL_catalytic"/>
</dbReference>
<comment type="pathway">
    <text evidence="2">Protein modification; protein lipoylation via exogenous pathway; protein N(6)-(lipoyl)lysine from lipoate: step 1/2.</text>
</comment>
<dbReference type="PROSITE" id="PS51733">
    <property type="entry name" value="BPL_LPL_CATALYTIC"/>
    <property type="match status" value="1"/>
</dbReference>
<keyword evidence="9" id="KW-0547">Nucleotide-binding</keyword>
<dbReference type="HOGENOM" id="CLU_028802_0_0_10"/>
<dbReference type="GO" id="GO:0046872">
    <property type="term" value="F:metal ion binding"/>
    <property type="evidence" value="ECO:0007669"/>
    <property type="project" value="UniProtKB-KW"/>
</dbReference>
<dbReference type="InterPro" id="IPR003698">
    <property type="entry name" value="Lipoyl_synth"/>
</dbReference>
<keyword evidence="18" id="KW-0548">Nucleotidyltransferase</keyword>
<dbReference type="STRING" id="688246.Premu_1074"/>
<keyword evidence="8 15" id="KW-0479">Metal-binding</keyword>
<dbReference type="OrthoDB" id="9787898at2"/>
<evidence type="ECO:0000256" key="8">
    <source>
        <dbReference type="ARBA" id="ARBA00022723"/>
    </source>
</evidence>
<dbReference type="HAMAP" id="MF_00206">
    <property type="entry name" value="Lipoyl_synth"/>
    <property type="match status" value="1"/>
</dbReference>
<gene>
    <name evidence="15" type="primary">lipA</name>
    <name evidence="18" type="ORF">Premu_1074</name>
</gene>
<evidence type="ECO:0000259" key="16">
    <source>
        <dbReference type="PROSITE" id="PS51733"/>
    </source>
</evidence>
<dbReference type="UniPathway" id="UPA00538">
    <property type="reaction ID" value="UER00593"/>
</dbReference>
<evidence type="ECO:0000313" key="19">
    <source>
        <dbReference type="Proteomes" id="UP000002772"/>
    </source>
</evidence>
<dbReference type="NCBIfam" id="TIGR00510">
    <property type="entry name" value="lipA"/>
    <property type="match status" value="1"/>
</dbReference>
<dbReference type="UniPathway" id="UPA00537">
    <property type="reaction ID" value="UER00594"/>
</dbReference>
<comment type="pathway">
    <text evidence="1">Protein modification; protein lipoylation via exogenous pathway; protein N(6)-(lipoyl)lysine from lipoate: step 2/2.</text>
</comment>
<dbReference type="EMBL" id="GL945017">
    <property type="protein sequence ID" value="EGN56514.1"/>
    <property type="molecule type" value="Genomic_DNA"/>
</dbReference>
<evidence type="ECO:0000256" key="6">
    <source>
        <dbReference type="ARBA" id="ARBA00022679"/>
    </source>
</evidence>
<protein>
    <recommendedName>
        <fullName evidence="15">Lipoyl synthase</fullName>
        <ecNumber evidence="15">2.8.1.8</ecNumber>
    </recommendedName>
    <alternativeName>
        <fullName evidence="15">Lip-syn</fullName>
        <shortName evidence="15">LS</shortName>
    </alternativeName>
    <alternativeName>
        <fullName evidence="15">Lipoate synthase</fullName>
    </alternativeName>
    <alternativeName>
        <fullName evidence="15">Lipoic acid synthase</fullName>
    </alternativeName>
    <alternativeName>
        <fullName evidence="15">Sulfur insertion protein LipA</fullName>
    </alternativeName>
</protein>
<evidence type="ECO:0000256" key="9">
    <source>
        <dbReference type="ARBA" id="ARBA00022741"/>
    </source>
</evidence>
<evidence type="ECO:0000256" key="14">
    <source>
        <dbReference type="ARBA" id="ARBA00048037"/>
    </source>
</evidence>
<dbReference type="NCBIfam" id="NF004019">
    <property type="entry name" value="PRK05481.1"/>
    <property type="match status" value="1"/>
</dbReference>
<dbReference type="GO" id="GO:0005524">
    <property type="term" value="F:ATP binding"/>
    <property type="evidence" value="ECO:0007669"/>
    <property type="project" value="UniProtKB-KW"/>
</dbReference>
<dbReference type="Gene3D" id="3.20.20.70">
    <property type="entry name" value="Aldolase class I"/>
    <property type="match status" value="1"/>
</dbReference>
<dbReference type="CDD" id="cd16443">
    <property type="entry name" value="LplA"/>
    <property type="match status" value="1"/>
</dbReference>
<dbReference type="FunFam" id="3.20.20.70:FF:000040">
    <property type="entry name" value="Lipoyl synthase"/>
    <property type="match status" value="1"/>
</dbReference>
<feature type="binding site" evidence="15">
    <location>
        <position position="368"/>
    </location>
    <ligand>
        <name>[4Fe-4S] cluster</name>
        <dbReference type="ChEBI" id="CHEBI:49883"/>
        <label>1</label>
    </ligand>
</feature>
<evidence type="ECO:0000256" key="2">
    <source>
        <dbReference type="ARBA" id="ARBA00005124"/>
    </source>
</evidence>
<evidence type="ECO:0000256" key="13">
    <source>
        <dbReference type="ARBA" id="ARBA00047326"/>
    </source>
</evidence>
<dbReference type="PROSITE" id="PS51918">
    <property type="entry name" value="RADICAL_SAM"/>
    <property type="match status" value="1"/>
</dbReference>
<feature type="binding site" evidence="15">
    <location>
        <position position="374"/>
    </location>
    <ligand>
        <name>[4Fe-4S] cluster</name>
        <dbReference type="ChEBI" id="CHEBI:49883"/>
        <label>1</label>
    </ligand>
</feature>
<dbReference type="GO" id="GO:0009249">
    <property type="term" value="P:protein lipoylation"/>
    <property type="evidence" value="ECO:0007669"/>
    <property type="project" value="UniProtKB-UniRule"/>
</dbReference>
<dbReference type="SUPFAM" id="SSF55681">
    <property type="entry name" value="Class II aaRS and biotin synthetases"/>
    <property type="match status" value="1"/>
</dbReference>
<dbReference type="Pfam" id="PF04055">
    <property type="entry name" value="Radical_SAM"/>
    <property type="match status" value="1"/>
</dbReference>
<keyword evidence="10" id="KW-0067">ATP-binding</keyword>
<dbReference type="Gene3D" id="3.30.390.50">
    <property type="entry name" value="CO dehydrogenase flavoprotein, C-terminal domain"/>
    <property type="match status" value="1"/>
</dbReference>
<keyword evidence="3 15" id="KW-0004">4Fe-4S</keyword>
<sequence length="623" mass="70013">MKYLLIPDIEPSRKTPAFYFAVEEYVTTHFDDDEYFFIWSVQPCLMVGRNQLIENEINEVYCREHSVGIFRRKSGGGCVYADMGCLQFSYVVNRQNVEETFKKCIGLTASALRAAGIPAETTGRNDILVDGKKVAGAAFYTSPVRNVMHNTLLYNGDLNILQHCITTDKKKFTSKGVPSLGAKVTNVKGYTPLPIDEVAEVARREVCGNACRRLTVTDMAHISELEKNWLSEAFIRGKNPPYTLACKHRFPDVGVVEAYVSIRNFKIEDIRFGGDFFPLSSLEPLCEALHEVEFSREAVEKTLAATDVSTLIRGLDNAQLVRLLFGREPHVAKPEWLRTSMLTNRHFGDTQAIIHEHRLHTICESGLCPNRNECWRNGTATFMIGGDVCTRCCRFCNTKSGHPLPLDKEEPLKVAQSIQKMYLRYAVITSVDRDDLPDYGARHWAETVRECRRLNPETGLELLIPDFRGHMDLIEQILDTKPDVVGHNMETVRRLTPSVRSVATYDGSLDVLRIIAKAGIKCKTGMMLGLGETRKEVLEAMDDILATGCSILTLGQYLQPTARHLPVKAYITPQEFEELRSIARSKGFAFVESAPLVRSSYHAEQVIKGNDQLSAKKLSNFSS</sequence>
<evidence type="ECO:0000256" key="4">
    <source>
        <dbReference type="ARBA" id="ARBA00022490"/>
    </source>
</evidence>
<dbReference type="InterPro" id="IPR007197">
    <property type="entry name" value="rSAM"/>
</dbReference>
<dbReference type="Proteomes" id="UP000002772">
    <property type="component" value="Unassembled WGS sequence"/>
</dbReference>
<dbReference type="GO" id="GO:0005737">
    <property type="term" value="C:cytoplasm"/>
    <property type="evidence" value="ECO:0007669"/>
    <property type="project" value="UniProtKB-SubCell"/>
</dbReference>
<evidence type="ECO:0000259" key="17">
    <source>
        <dbReference type="PROSITE" id="PS51918"/>
    </source>
</evidence>
<evidence type="ECO:0000313" key="18">
    <source>
        <dbReference type="EMBL" id="EGN56514.1"/>
    </source>
</evidence>
<reference evidence="19" key="1">
    <citation type="journal article" date="2011" name="Stand. Genomic Sci.">
        <title>Non-contiguous finished genome sequence of the opportunistic oral pathogen Prevotella multisaccharivorax type strain (PPPA20).</title>
        <authorList>
            <person name="Pati A."/>
            <person name="Gronow S."/>
            <person name="Lu M."/>
            <person name="Lapidus A."/>
            <person name="Nolan M."/>
            <person name="Lucas S."/>
            <person name="Hammon N."/>
            <person name="Deshpande S."/>
            <person name="Cheng J.F."/>
            <person name="Tapia R."/>
            <person name="Han C."/>
            <person name="Goodwin L."/>
            <person name="Pitluck S."/>
            <person name="Liolios K."/>
            <person name="Pagani I."/>
            <person name="Mavromatis K."/>
            <person name="Mikhailova N."/>
            <person name="Huntemann M."/>
            <person name="Chen A."/>
            <person name="Palaniappan K."/>
            <person name="Land M."/>
            <person name="Hauser L."/>
            <person name="Detter J.C."/>
            <person name="Brambilla E.M."/>
            <person name="Rohde M."/>
            <person name="Goker M."/>
            <person name="Woyke T."/>
            <person name="Bristow J."/>
            <person name="Eisen J.A."/>
            <person name="Markowitz V."/>
            <person name="Hugenholtz P."/>
            <person name="Kyrpides N.C."/>
            <person name="Klenk H.P."/>
            <person name="Ivanova N."/>
        </authorList>
    </citation>
    <scope>NUCLEOTIDE SEQUENCE [LARGE SCALE GENOMIC DNA]</scope>
    <source>
        <strain evidence="19">DSM 17128</strain>
    </source>
</reference>
<dbReference type="SFLD" id="SFLDF00271">
    <property type="entry name" value="lipoyl_synthase"/>
    <property type="match status" value="1"/>
</dbReference>